<dbReference type="InterPro" id="IPR005202">
    <property type="entry name" value="TF_GRAS"/>
</dbReference>
<proteinExistence type="inferred from homology"/>
<evidence type="ECO:0000256" key="4">
    <source>
        <dbReference type="SAM" id="MobiDB-lite"/>
    </source>
</evidence>
<evidence type="ECO:0000313" key="6">
    <source>
        <dbReference type="Proteomes" id="UP001161247"/>
    </source>
</evidence>
<comment type="similarity">
    <text evidence="3">Belongs to the GRAS family.</text>
</comment>
<dbReference type="PANTHER" id="PTHR31636">
    <property type="entry name" value="OSJNBA0084A10.13 PROTEIN-RELATED"/>
    <property type="match status" value="1"/>
</dbReference>
<sequence length="639" mass="71085">MCVCAIFFLPFPNSLLSSSDQIEMIKYHQSLSHIPSSSSSSSSSFSHQPILDSSRMANEEPADPNNLISDHNILEWINEGSLAFPSSIFDDSSVDFNPDPWWPPQLGQQAPLEQQYEQINHNNNNTYTCTSFNSNSTVTTATSSTLTENFVLDNPHQQQPQLPLVSDTCKKRKALEDSGPPPRITSSQISQRSQKSRVKDAADNEGDTIVEQTMPAPVRKSSGNKKTGAKSAGNNGGSNSNKDGRWAEQLLNPCATAIASSNPRRVQHLLYVINELASLTGDANHRLAAYGLRALTHHLPNSPASSLFSSTSAGVTTFAASNPRFFTESLINFSDINPWFRIPNSIANSSILQILAAQNQQGNSLHILDIGVSHGIQWPTLLEELTRRSGGPPPLVRITFVTQTNDDEQSRSTPFAVSPQGYNCSTQLLTFAKKINLNLQINRLDNVPLQNLNSQVVNSSQDETLIICTQFRLHNLNHTAPDDRTNFLRVLRSMEPSGVVLSENNLDCSCHNCVDFATGFSRRVDYLWRFLDSTSAAYKGRESDERRMMEGEAAKALTNLGEMNERKEKWCERMVSVGFKKEVFGEDAIDGARALLRKYDSNWEIRVEDRDGCVGLWWKGQPVSFSSLWKIDQKENQLK</sequence>
<dbReference type="PROSITE" id="PS50985">
    <property type="entry name" value="GRAS"/>
    <property type="match status" value="1"/>
</dbReference>
<keyword evidence="1" id="KW-0805">Transcription regulation</keyword>
<name>A0AAV1E4P4_OLDCO</name>
<reference evidence="5" key="1">
    <citation type="submission" date="2023-03" db="EMBL/GenBank/DDBJ databases">
        <authorList>
            <person name="Julca I."/>
        </authorList>
    </citation>
    <scope>NUCLEOTIDE SEQUENCE</scope>
</reference>
<feature type="region of interest" description="Disordered" evidence="4">
    <location>
        <begin position="35"/>
        <end position="64"/>
    </location>
</feature>
<dbReference type="Pfam" id="PF03514">
    <property type="entry name" value="GRAS"/>
    <property type="match status" value="1"/>
</dbReference>
<evidence type="ECO:0000256" key="2">
    <source>
        <dbReference type="ARBA" id="ARBA00023163"/>
    </source>
</evidence>
<evidence type="ECO:0000256" key="3">
    <source>
        <dbReference type="PROSITE-ProRule" id="PRU01191"/>
    </source>
</evidence>
<feature type="region of interest" description="Disordered" evidence="4">
    <location>
        <begin position="173"/>
        <end position="245"/>
    </location>
</feature>
<evidence type="ECO:0000256" key="1">
    <source>
        <dbReference type="ARBA" id="ARBA00023015"/>
    </source>
</evidence>
<feature type="region of interest" description="SAW" evidence="3">
    <location>
        <begin position="558"/>
        <end position="630"/>
    </location>
</feature>
<protein>
    <submittedName>
        <fullName evidence="5">OLC1v1015126C1</fullName>
    </submittedName>
</protein>
<organism evidence="5 6">
    <name type="scientific">Oldenlandia corymbosa var. corymbosa</name>
    <dbReference type="NCBI Taxonomy" id="529605"/>
    <lineage>
        <taxon>Eukaryota</taxon>
        <taxon>Viridiplantae</taxon>
        <taxon>Streptophyta</taxon>
        <taxon>Embryophyta</taxon>
        <taxon>Tracheophyta</taxon>
        <taxon>Spermatophyta</taxon>
        <taxon>Magnoliopsida</taxon>
        <taxon>eudicotyledons</taxon>
        <taxon>Gunneridae</taxon>
        <taxon>Pentapetalae</taxon>
        <taxon>asterids</taxon>
        <taxon>lamiids</taxon>
        <taxon>Gentianales</taxon>
        <taxon>Rubiaceae</taxon>
        <taxon>Rubioideae</taxon>
        <taxon>Spermacoceae</taxon>
        <taxon>Hedyotis-Oldenlandia complex</taxon>
        <taxon>Oldenlandia</taxon>
    </lineage>
</organism>
<dbReference type="Proteomes" id="UP001161247">
    <property type="component" value="Chromosome 7"/>
</dbReference>
<accession>A0AAV1E4P4</accession>
<comment type="caution">
    <text evidence="3">Lacks conserved residue(s) required for the propagation of feature annotation.</text>
</comment>
<dbReference type="EMBL" id="OX459124">
    <property type="protein sequence ID" value="CAI9114407.1"/>
    <property type="molecule type" value="Genomic_DNA"/>
</dbReference>
<keyword evidence="6" id="KW-1185">Reference proteome</keyword>
<keyword evidence="2" id="KW-0804">Transcription</keyword>
<evidence type="ECO:0000313" key="5">
    <source>
        <dbReference type="EMBL" id="CAI9114407.1"/>
    </source>
</evidence>
<feature type="compositionally biased region" description="Low complexity" evidence="4">
    <location>
        <begin position="184"/>
        <end position="193"/>
    </location>
</feature>
<gene>
    <name evidence="5" type="ORF">OLC1_LOCUS21176</name>
</gene>
<feature type="compositionally biased region" description="Low complexity" evidence="4">
    <location>
        <begin position="35"/>
        <end position="51"/>
    </location>
</feature>
<feature type="compositionally biased region" description="Low complexity" evidence="4">
    <location>
        <begin position="220"/>
        <end position="241"/>
    </location>
</feature>
<feature type="short sequence motif" description="VHIID" evidence="3">
    <location>
        <begin position="365"/>
        <end position="369"/>
    </location>
</feature>
<dbReference type="AlphaFoldDB" id="A0AAV1E4P4"/>